<reference evidence="4" key="1">
    <citation type="submission" date="2016-10" db="EMBL/GenBank/DDBJ databases">
        <authorList>
            <person name="Varghese N."/>
            <person name="Submissions S."/>
        </authorList>
    </citation>
    <scope>NUCLEOTIDE SEQUENCE [LARGE SCALE GENOMIC DNA]</scope>
    <source>
        <strain evidence="4">DSM 12111</strain>
    </source>
</reference>
<dbReference type="RefSeq" id="WP_090381931.1">
    <property type="nucleotide sequence ID" value="NZ_FNSC01000001.1"/>
</dbReference>
<dbReference type="SUPFAM" id="SSF55909">
    <property type="entry name" value="Pentein"/>
    <property type="match status" value="1"/>
</dbReference>
<evidence type="ECO:0000313" key="3">
    <source>
        <dbReference type="EMBL" id="SED46828.1"/>
    </source>
</evidence>
<dbReference type="STRING" id="53406.SAMN05421553_2714"/>
<dbReference type="PANTHER" id="PTHR31377:SF0">
    <property type="entry name" value="AGMATINE DEIMINASE-RELATED"/>
    <property type="match status" value="1"/>
</dbReference>
<keyword evidence="2" id="KW-0378">Hydrolase</keyword>
<gene>
    <name evidence="3" type="ORF">SAMN05421553_2714</name>
</gene>
<keyword evidence="1" id="KW-0732">Signal</keyword>
<evidence type="ECO:0000256" key="1">
    <source>
        <dbReference type="ARBA" id="ARBA00022729"/>
    </source>
</evidence>
<name>A0A1H5AXQ3_PSEAG</name>
<organism evidence="3 4">
    <name type="scientific">Pseudomonas anguilliseptica</name>
    <dbReference type="NCBI Taxonomy" id="53406"/>
    <lineage>
        <taxon>Bacteria</taxon>
        <taxon>Pseudomonadati</taxon>
        <taxon>Pseudomonadota</taxon>
        <taxon>Gammaproteobacteria</taxon>
        <taxon>Pseudomonadales</taxon>
        <taxon>Pseudomonadaceae</taxon>
        <taxon>Pseudomonas</taxon>
    </lineage>
</organism>
<dbReference type="OrthoDB" id="9808013at2"/>
<dbReference type="InterPro" id="IPR006311">
    <property type="entry name" value="TAT_signal"/>
</dbReference>
<dbReference type="GO" id="GO:0004668">
    <property type="term" value="F:protein-arginine deiminase activity"/>
    <property type="evidence" value="ECO:0007669"/>
    <property type="project" value="InterPro"/>
</dbReference>
<evidence type="ECO:0000313" key="4">
    <source>
        <dbReference type="Proteomes" id="UP000242849"/>
    </source>
</evidence>
<dbReference type="Pfam" id="PF04371">
    <property type="entry name" value="PAD_porph"/>
    <property type="match status" value="1"/>
</dbReference>
<dbReference type="InterPro" id="IPR019546">
    <property type="entry name" value="TAT_signal_bac_arc"/>
</dbReference>
<dbReference type="AlphaFoldDB" id="A0A1H5AXQ3"/>
<accession>A0A1H5AXQ3</accession>
<dbReference type="GO" id="GO:0009446">
    <property type="term" value="P:putrescine biosynthetic process"/>
    <property type="evidence" value="ECO:0007669"/>
    <property type="project" value="InterPro"/>
</dbReference>
<dbReference type="PANTHER" id="PTHR31377">
    <property type="entry name" value="AGMATINE DEIMINASE-RELATED"/>
    <property type="match status" value="1"/>
</dbReference>
<dbReference type="EMBL" id="FNSC01000001">
    <property type="protein sequence ID" value="SED46828.1"/>
    <property type="molecule type" value="Genomic_DNA"/>
</dbReference>
<dbReference type="Proteomes" id="UP000242849">
    <property type="component" value="Unassembled WGS sequence"/>
</dbReference>
<dbReference type="GO" id="GO:0047632">
    <property type="term" value="F:agmatine deiminase activity"/>
    <property type="evidence" value="ECO:0007669"/>
    <property type="project" value="TreeGrafter"/>
</dbReference>
<dbReference type="InterPro" id="IPR007466">
    <property type="entry name" value="Peptidyl-Arg-deiminase_porph"/>
</dbReference>
<dbReference type="Gene3D" id="3.75.10.10">
    <property type="entry name" value="L-arginine/glycine Amidinotransferase, Chain A"/>
    <property type="match status" value="1"/>
</dbReference>
<dbReference type="NCBIfam" id="TIGR01409">
    <property type="entry name" value="TAT_signal_seq"/>
    <property type="match status" value="1"/>
</dbReference>
<protein>
    <submittedName>
        <fullName evidence="3">Agmatine deiminase</fullName>
    </submittedName>
</protein>
<keyword evidence="4" id="KW-1185">Reference proteome</keyword>
<dbReference type="PROSITE" id="PS51318">
    <property type="entry name" value="TAT"/>
    <property type="match status" value="1"/>
</dbReference>
<proteinExistence type="predicted"/>
<sequence length="375" mass="40735">MSTRRDFIKQLTAAAGLGAVATMGIGLSAPQVRAALGNSWYMPDENELQERVFLAFAASTAIWEDWATPVNNCIALLARTIAKYQPVTVLCRANQLSLAKSKCGTTTNIKYLTMRLDDIWGRDYGGCFVVDDQGGRGLVDFNFNGWGGKQRAGNDTQVADELSYETYASYIASMLIGEGGGIEVDGHGTAIITESCWVNNNRNPGWTRNQIEAELKANLGLRKIIWLPGIKGKDITDAHVDFYARFASKGVVVANLDNDPKSYDYSVTRTHLDILKNATDADGTKLVVHTLPPPLKKRSNVYTQNNPDFAPGYINYLPINGAVIVPQFGDSAADKFAKDLLTKLYPGRVVVQVNIDPIAGGGGGIHCVTKNMPVV</sequence>
<evidence type="ECO:0000256" key="2">
    <source>
        <dbReference type="ARBA" id="ARBA00022801"/>
    </source>
</evidence>